<name>A0A0M0BS97_9ARCH</name>
<organism evidence="1 2">
    <name type="scientific">miscellaneous Crenarchaeota group-15 archaeon DG-45</name>
    <dbReference type="NCBI Taxonomy" id="1685127"/>
    <lineage>
        <taxon>Archaea</taxon>
        <taxon>Candidatus Bathyarchaeota</taxon>
        <taxon>MCG-15</taxon>
    </lineage>
</organism>
<comment type="caution">
    <text evidence="1">The sequence shown here is derived from an EMBL/GenBank/DDBJ whole genome shotgun (WGS) entry which is preliminary data.</text>
</comment>
<reference evidence="1 2" key="1">
    <citation type="submission" date="2015-06" db="EMBL/GenBank/DDBJ databases">
        <title>New insights into the roles of widespread benthic archaea in carbon and nitrogen cycling.</title>
        <authorList>
            <person name="Lazar C.S."/>
            <person name="Baker B.J."/>
            <person name="Seitz K.W."/>
            <person name="Hyde A.S."/>
            <person name="Dick G.J."/>
            <person name="Hinrichs K.-U."/>
            <person name="Teske A.P."/>
        </authorList>
    </citation>
    <scope>NUCLEOTIDE SEQUENCE [LARGE SCALE GENOMIC DNA]</scope>
    <source>
        <strain evidence="1">DG-45</strain>
    </source>
</reference>
<gene>
    <name evidence="1" type="ORF">AC482_01170</name>
</gene>
<sequence>MGERYECGKEMEGEGLDMGHNADDDALQRQFEISCPTLISITSLGRVRSSGWGLSFRTGYVGFNVIVFRARALQRVGVGSIWLVMRRWGRPLGLRPVP</sequence>
<dbReference type="Proteomes" id="UP000037210">
    <property type="component" value="Unassembled WGS sequence"/>
</dbReference>
<evidence type="ECO:0000313" key="1">
    <source>
        <dbReference type="EMBL" id="KON31329.1"/>
    </source>
</evidence>
<accession>A0A0M0BS97</accession>
<dbReference type="AlphaFoldDB" id="A0A0M0BS97"/>
<dbReference type="EMBL" id="LFWZ01000007">
    <property type="protein sequence ID" value="KON31329.1"/>
    <property type="molecule type" value="Genomic_DNA"/>
</dbReference>
<proteinExistence type="predicted"/>
<evidence type="ECO:0000313" key="2">
    <source>
        <dbReference type="Proteomes" id="UP000037210"/>
    </source>
</evidence>
<protein>
    <submittedName>
        <fullName evidence="1">Uncharacterized protein</fullName>
    </submittedName>
</protein>